<dbReference type="InterPro" id="IPR017853">
    <property type="entry name" value="GH"/>
</dbReference>
<keyword evidence="7" id="KW-0325">Glycoprotein</keyword>
<keyword evidence="5 8" id="KW-0732">Signal</keyword>
<comment type="catalytic activity">
    <reaction evidence="1">
        <text>Hydrolysis of terminal non-reducing alpha-L-arabinofuranoside residues in alpha-L-arabinosides.</text>
        <dbReference type="EC" id="3.2.1.55"/>
    </reaction>
</comment>
<evidence type="ECO:0000313" key="11">
    <source>
        <dbReference type="Proteomes" id="UP000722485"/>
    </source>
</evidence>
<name>A0A9P5HJ12_9HYPO</name>
<dbReference type="AlphaFoldDB" id="A0A9P5HJ12"/>
<dbReference type="SUPFAM" id="SSF49785">
    <property type="entry name" value="Galactose-binding domain-like"/>
    <property type="match status" value="1"/>
</dbReference>
<reference evidence="10" key="1">
    <citation type="submission" date="2020-03" db="EMBL/GenBank/DDBJ databases">
        <title>Draft Genome Sequence of Cylindrodendrum hubeiense.</title>
        <authorList>
            <person name="Buettner E."/>
            <person name="Kellner H."/>
        </authorList>
    </citation>
    <scope>NUCLEOTIDE SEQUENCE</scope>
    <source>
        <strain evidence="10">IHI 201604</strain>
    </source>
</reference>
<dbReference type="SUPFAM" id="SSF51445">
    <property type="entry name" value="(Trans)glycosidases"/>
    <property type="match status" value="1"/>
</dbReference>
<dbReference type="GO" id="GO:0046373">
    <property type="term" value="P:L-arabinose metabolic process"/>
    <property type="evidence" value="ECO:0007669"/>
    <property type="project" value="InterPro"/>
</dbReference>
<dbReference type="PANTHER" id="PTHR31776">
    <property type="entry name" value="ALPHA-L-ARABINOFURANOSIDASE 1"/>
    <property type="match status" value="1"/>
</dbReference>
<evidence type="ECO:0000256" key="6">
    <source>
        <dbReference type="ARBA" id="ARBA00022801"/>
    </source>
</evidence>
<comment type="similarity">
    <text evidence="3">Belongs to the glycosyl hydrolase 51 family.</text>
</comment>
<feature type="chain" id="PRO_5040204985" description="non-reducing end alpha-L-arabinofuranosidase" evidence="8">
    <location>
        <begin position="19"/>
        <end position="571"/>
    </location>
</feature>
<keyword evidence="11" id="KW-1185">Reference proteome</keyword>
<organism evidence="10 11">
    <name type="scientific">Cylindrodendrum hubeiense</name>
    <dbReference type="NCBI Taxonomy" id="595255"/>
    <lineage>
        <taxon>Eukaryota</taxon>
        <taxon>Fungi</taxon>
        <taxon>Dikarya</taxon>
        <taxon>Ascomycota</taxon>
        <taxon>Pezizomycotina</taxon>
        <taxon>Sordariomycetes</taxon>
        <taxon>Hypocreomycetidae</taxon>
        <taxon>Hypocreales</taxon>
        <taxon>Nectriaceae</taxon>
        <taxon>Cylindrodendrum</taxon>
    </lineage>
</organism>
<dbReference type="Gene3D" id="3.20.20.80">
    <property type="entry name" value="Glycosidases"/>
    <property type="match status" value="1"/>
</dbReference>
<evidence type="ECO:0000256" key="5">
    <source>
        <dbReference type="ARBA" id="ARBA00022729"/>
    </source>
</evidence>
<evidence type="ECO:0000259" key="9">
    <source>
        <dbReference type="SMART" id="SM00813"/>
    </source>
</evidence>
<evidence type="ECO:0000256" key="1">
    <source>
        <dbReference type="ARBA" id="ARBA00001462"/>
    </source>
</evidence>
<accession>A0A9P5HJ12</accession>
<feature type="signal peptide" evidence="8">
    <location>
        <begin position="1"/>
        <end position="18"/>
    </location>
</feature>
<dbReference type="InterPro" id="IPR055235">
    <property type="entry name" value="ASD1_cat"/>
</dbReference>
<evidence type="ECO:0000256" key="3">
    <source>
        <dbReference type="ARBA" id="ARBA00007186"/>
    </source>
</evidence>
<proteinExistence type="inferred from homology"/>
<dbReference type="EMBL" id="JAANBB010000023">
    <property type="protein sequence ID" value="KAF7555205.1"/>
    <property type="molecule type" value="Genomic_DNA"/>
</dbReference>
<dbReference type="Pfam" id="PF22848">
    <property type="entry name" value="ASD1_dom"/>
    <property type="match status" value="1"/>
</dbReference>
<keyword evidence="6" id="KW-0378">Hydrolase</keyword>
<sequence length="571" mass="61829">MLASKLFATLLAADAVLAISLQVDSTAAGTPLSDLLHGLMFEDISNSGDGGLYSQQIRNNAFQGGVTIVDPWNVQYGDASIEYDSTTPLNDAIHASLKITISDSADGYIGIANPGYRGIVVDGGFYKSSFWIKGEFSGDVKIRLLGTTSDVEYAFAFIPVTSTSSGWTQYETDFWTTASPNGDNSYVIEFRGREAAGKTINIGYPTLFPPTFKGRENGLTKNIAESLDDLQATFLRFPGGNNLEGFGASTRWKWNETLGPLEERPGRVGTWGYANTDGLGLMEYLQWCEDMNLEPLLAVWAGLGFGAPILVGADLEPYVDDALLELEFILGDVTTAGGALRASLGHPEPYHLRFVEVGNEDNLADGCASYPQRFTQFFDAIHSAYSDLTIIASTADENCLPNPIPEGAWLDFHDYNVPENYVSQYSLFDDWDRANPILPNLIPFVNKPDGIVHSVSYHVLKMFSTNKGDVVLPVESEDEMKPVFWSANKKGDDTIIVKIANFGPDSQDIKIAIPGKSDATASYTVISADPEASNTVDNPKNVQPDSSSILGDGDGVFSVKVGQYGVAVLVV</sequence>
<dbReference type="Proteomes" id="UP000722485">
    <property type="component" value="Unassembled WGS sequence"/>
</dbReference>
<dbReference type="InterPro" id="IPR051563">
    <property type="entry name" value="Glycosyl_Hydrolase_51"/>
</dbReference>
<dbReference type="SMART" id="SM00813">
    <property type="entry name" value="Alpha-L-AF_C"/>
    <property type="match status" value="1"/>
</dbReference>
<dbReference type="Gene3D" id="2.60.40.1180">
    <property type="entry name" value="Golgi alpha-mannosidase II"/>
    <property type="match status" value="1"/>
</dbReference>
<evidence type="ECO:0000256" key="2">
    <source>
        <dbReference type="ARBA" id="ARBA00004834"/>
    </source>
</evidence>
<comment type="caution">
    <text evidence="10">The sequence shown here is derived from an EMBL/GenBank/DDBJ whole genome shotgun (WGS) entry which is preliminary data.</text>
</comment>
<evidence type="ECO:0000256" key="8">
    <source>
        <dbReference type="SAM" id="SignalP"/>
    </source>
</evidence>
<dbReference type="EC" id="3.2.1.55" evidence="4"/>
<evidence type="ECO:0000256" key="4">
    <source>
        <dbReference type="ARBA" id="ARBA00012670"/>
    </source>
</evidence>
<feature type="domain" description="Alpha-L-arabinofuranosidase C-terminal" evidence="9">
    <location>
        <begin position="431"/>
        <end position="565"/>
    </location>
</feature>
<protein>
    <recommendedName>
        <fullName evidence="4">non-reducing end alpha-L-arabinofuranosidase</fullName>
        <ecNumber evidence="4">3.2.1.55</ecNumber>
    </recommendedName>
</protein>
<evidence type="ECO:0000256" key="7">
    <source>
        <dbReference type="ARBA" id="ARBA00023180"/>
    </source>
</evidence>
<gene>
    <name evidence="10" type="ORF">G7Z17_g2392</name>
</gene>
<dbReference type="InterPro" id="IPR010720">
    <property type="entry name" value="Alpha-L-AF_C"/>
</dbReference>
<dbReference type="Pfam" id="PF06964">
    <property type="entry name" value="Alpha-L-AF_C"/>
    <property type="match status" value="1"/>
</dbReference>
<dbReference type="InterPro" id="IPR013780">
    <property type="entry name" value="Glyco_hydro_b"/>
</dbReference>
<comment type="pathway">
    <text evidence="2">Glycan metabolism; L-arabinan degradation.</text>
</comment>
<dbReference type="GO" id="GO:0046556">
    <property type="term" value="F:alpha-L-arabinofuranosidase activity"/>
    <property type="evidence" value="ECO:0007669"/>
    <property type="project" value="UniProtKB-EC"/>
</dbReference>
<evidence type="ECO:0000313" key="10">
    <source>
        <dbReference type="EMBL" id="KAF7555205.1"/>
    </source>
</evidence>
<dbReference type="PANTHER" id="PTHR31776:SF0">
    <property type="entry name" value="ALPHA-L-ARABINOFURANOSIDASE 1"/>
    <property type="match status" value="1"/>
</dbReference>
<dbReference type="InterPro" id="IPR008979">
    <property type="entry name" value="Galactose-bd-like_sf"/>
</dbReference>
<dbReference type="OrthoDB" id="406864at2759"/>
<dbReference type="Gene3D" id="2.60.120.260">
    <property type="entry name" value="Galactose-binding domain-like"/>
    <property type="match status" value="1"/>
</dbReference>